<keyword evidence="5" id="KW-1185">Reference proteome</keyword>
<evidence type="ECO:0000313" key="4">
    <source>
        <dbReference type="EMBL" id="VDK37410.1"/>
    </source>
</evidence>
<dbReference type="InterPro" id="IPR029063">
    <property type="entry name" value="SAM-dependent_MTases_sf"/>
</dbReference>
<dbReference type="GO" id="GO:0106335">
    <property type="term" value="F:tRNA (5-carboxymethyluridine(34)-5-O)-methyltransferase activity"/>
    <property type="evidence" value="ECO:0007669"/>
    <property type="project" value="TreeGrafter"/>
</dbReference>
<organism evidence="6">
    <name type="scientific">Taenia asiatica</name>
    <name type="common">Asian tapeworm</name>
    <dbReference type="NCBI Taxonomy" id="60517"/>
    <lineage>
        <taxon>Eukaryota</taxon>
        <taxon>Metazoa</taxon>
        <taxon>Spiralia</taxon>
        <taxon>Lophotrochozoa</taxon>
        <taxon>Platyhelminthes</taxon>
        <taxon>Cestoda</taxon>
        <taxon>Eucestoda</taxon>
        <taxon>Cyclophyllidea</taxon>
        <taxon>Taeniidae</taxon>
        <taxon>Taenia</taxon>
    </lineage>
</organism>
<keyword evidence="2" id="KW-0808">Transferase</keyword>
<feature type="domain" description="Methyltransferase type 11" evidence="3">
    <location>
        <begin position="49"/>
        <end position="140"/>
    </location>
</feature>
<dbReference type="SUPFAM" id="SSF53335">
    <property type="entry name" value="S-adenosyl-L-methionine-dependent methyltransferases"/>
    <property type="match status" value="1"/>
</dbReference>
<dbReference type="EMBL" id="UYRS01018542">
    <property type="protein sequence ID" value="VDK37410.1"/>
    <property type="molecule type" value="Genomic_DNA"/>
</dbReference>
<proteinExistence type="predicted"/>
<reference evidence="6" key="1">
    <citation type="submission" date="2017-02" db="UniProtKB">
        <authorList>
            <consortium name="WormBaseParasite"/>
        </authorList>
    </citation>
    <scope>IDENTIFICATION</scope>
</reference>
<protein>
    <submittedName>
        <fullName evidence="6">Methyltransf_11 domain-containing protein</fullName>
    </submittedName>
</protein>
<evidence type="ECO:0000313" key="6">
    <source>
        <dbReference type="WBParaSite" id="TASK_0000684001-mRNA-1"/>
    </source>
</evidence>
<dbReference type="STRING" id="60517.A0A0R3W8W4"/>
<accession>A0A0R3W8W4</accession>
<dbReference type="PANTHER" id="PTHR13069">
    <property type="entry name" value="ALKYLATED DNA REPAIR PROTEIN ALKB HOMOLOG 8"/>
    <property type="match status" value="1"/>
</dbReference>
<keyword evidence="1" id="KW-0489">Methyltransferase</keyword>
<dbReference type="PANTHER" id="PTHR13069:SF21">
    <property type="entry name" value="ALKYLATED DNA REPAIR PROTEIN ALKB HOMOLOG 8"/>
    <property type="match status" value="1"/>
</dbReference>
<dbReference type="GO" id="GO:0000049">
    <property type="term" value="F:tRNA binding"/>
    <property type="evidence" value="ECO:0007669"/>
    <property type="project" value="TreeGrafter"/>
</dbReference>
<dbReference type="GO" id="GO:0002098">
    <property type="term" value="P:tRNA wobble uridine modification"/>
    <property type="evidence" value="ECO:0007669"/>
    <property type="project" value="TreeGrafter"/>
</dbReference>
<sequence length="264" mass="29025">SINAPELERQYVHEVYDTIAESFSDSRYAPWPGVMRFLRSLPPGSWGADIGCGNGKYLVAVARDKLSLSPLLASDTSARLLGHVRGRGFDAVAANLLSLPYRPGLLDFFICVAVLHHLATPQRRLEGLQSMASLLKVGGLGLIQVWAKDQHWEGQTTAYLQSGKTDSTKGVVMANAVVPGGGVIPVQKLRTPFVASDVLLPWNASKKKAETTTKVEAMRYYHVFEANELENLIAQVPCLELVESAYEQGNWSAIVRKIDHTLRR</sequence>
<dbReference type="GO" id="GO:0005634">
    <property type="term" value="C:nucleus"/>
    <property type="evidence" value="ECO:0007669"/>
    <property type="project" value="TreeGrafter"/>
</dbReference>
<dbReference type="Pfam" id="PF08241">
    <property type="entry name" value="Methyltransf_11"/>
    <property type="match status" value="1"/>
</dbReference>
<dbReference type="GO" id="GO:0005737">
    <property type="term" value="C:cytoplasm"/>
    <property type="evidence" value="ECO:0007669"/>
    <property type="project" value="TreeGrafter"/>
</dbReference>
<dbReference type="OrthoDB" id="271595at2759"/>
<evidence type="ECO:0000259" key="3">
    <source>
        <dbReference type="Pfam" id="PF08241"/>
    </source>
</evidence>
<dbReference type="GO" id="GO:0030488">
    <property type="term" value="P:tRNA methylation"/>
    <property type="evidence" value="ECO:0007669"/>
    <property type="project" value="TreeGrafter"/>
</dbReference>
<dbReference type="CDD" id="cd02440">
    <property type="entry name" value="AdoMet_MTases"/>
    <property type="match status" value="1"/>
</dbReference>
<dbReference type="AlphaFoldDB" id="A0A0R3W8W4"/>
<name>A0A0R3W8W4_TAEAS</name>
<dbReference type="Proteomes" id="UP000282613">
    <property type="component" value="Unassembled WGS sequence"/>
</dbReference>
<dbReference type="WBParaSite" id="TASK_0000684001-mRNA-1">
    <property type="protein sequence ID" value="TASK_0000684001-mRNA-1"/>
    <property type="gene ID" value="TASK_0000684001"/>
</dbReference>
<evidence type="ECO:0000256" key="1">
    <source>
        <dbReference type="ARBA" id="ARBA00022603"/>
    </source>
</evidence>
<dbReference type="Gene3D" id="3.40.50.150">
    <property type="entry name" value="Vaccinia Virus protein VP39"/>
    <property type="match status" value="1"/>
</dbReference>
<dbReference type="InterPro" id="IPR013216">
    <property type="entry name" value="Methyltransf_11"/>
</dbReference>
<dbReference type="GO" id="GO:0008757">
    <property type="term" value="F:S-adenosylmethionine-dependent methyltransferase activity"/>
    <property type="evidence" value="ECO:0007669"/>
    <property type="project" value="InterPro"/>
</dbReference>
<evidence type="ECO:0000256" key="2">
    <source>
        <dbReference type="ARBA" id="ARBA00022679"/>
    </source>
</evidence>
<evidence type="ECO:0000313" key="5">
    <source>
        <dbReference type="Proteomes" id="UP000282613"/>
    </source>
</evidence>
<gene>
    <name evidence="4" type="ORF">TASK_LOCUS6841</name>
</gene>
<reference evidence="4 5" key="2">
    <citation type="submission" date="2018-11" db="EMBL/GenBank/DDBJ databases">
        <authorList>
            <consortium name="Pathogen Informatics"/>
        </authorList>
    </citation>
    <scope>NUCLEOTIDE SEQUENCE [LARGE SCALE GENOMIC DNA]</scope>
</reference>
<dbReference type="InterPro" id="IPR051422">
    <property type="entry name" value="AlkB_tRNA_MeTrf/Diox"/>
</dbReference>